<feature type="transmembrane region" description="Helical" evidence="10">
    <location>
        <begin position="15"/>
        <end position="38"/>
    </location>
</feature>
<reference evidence="11" key="2">
    <citation type="journal article" date="2021" name="PeerJ">
        <title>Extensive microbial diversity within the chicken gut microbiome revealed by metagenomics and culture.</title>
        <authorList>
            <person name="Gilroy R."/>
            <person name="Ravi A."/>
            <person name="Getino M."/>
            <person name="Pursley I."/>
            <person name="Horton D.L."/>
            <person name="Alikhan N.F."/>
            <person name="Baker D."/>
            <person name="Gharbi K."/>
            <person name="Hall N."/>
            <person name="Watson M."/>
            <person name="Adriaenssens E.M."/>
            <person name="Foster-Nyarko E."/>
            <person name="Jarju S."/>
            <person name="Secka A."/>
            <person name="Antonio M."/>
            <person name="Oren A."/>
            <person name="Chaudhuri R.R."/>
            <person name="La Ragione R."/>
            <person name="Hildebrand F."/>
            <person name="Pallen M.J."/>
        </authorList>
    </citation>
    <scope>NUCLEOTIDE SEQUENCE</scope>
    <source>
        <strain evidence="11">CHK189-12415</strain>
    </source>
</reference>
<evidence type="ECO:0000256" key="10">
    <source>
        <dbReference type="SAM" id="Phobius"/>
    </source>
</evidence>
<evidence type="ECO:0000256" key="5">
    <source>
        <dbReference type="ARBA" id="ARBA00022692"/>
    </source>
</evidence>
<evidence type="ECO:0000313" key="12">
    <source>
        <dbReference type="Proteomes" id="UP000824241"/>
    </source>
</evidence>
<evidence type="ECO:0000256" key="1">
    <source>
        <dbReference type="ARBA" id="ARBA00004162"/>
    </source>
</evidence>
<dbReference type="AlphaFoldDB" id="A0A9D1DW21"/>
<dbReference type="GO" id="GO:0005886">
    <property type="term" value="C:plasma membrane"/>
    <property type="evidence" value="ECO:0007669"/>
    <property type="project" value="UniProtKB-SubCell"/>
</dbReference>
<proteinExistence type="inferred from homology"/>
<keyword evidence="9 10" id="KW-0472">Membrane</keyword>
<evidence type="ECO:0000256" key="2">
    <source>
        <dbReference type="ARBA" id="ARBA00006742"/>
    </source>
</evidence>
<keyword evidence="4" id="KW-1003">Cell membrane</keyword>
<sequence length="108" mass="11849">MNPIALMTSAATESAGILSIVVSMLPLVLVIVVMYFILIRPQKKKEKEVAKMRNNLQVGDEIVTAGGIVGRVVSLREDTILIETGSNNTKIRIKRWAVSSCETIHDDV</sequence>
<dbReference type="NCBIfam" id="TIGR00739">
    <property type="entry name" value="yajC"/>
    <property type="match status" value="1"/>
</dbReference>
<accession>A0A9D1DW21</accession>
<reference evidence="11" key="1">
    <citation type="submission" date="2020-10" db="EMBL/GenBank/DDBJ databases">
        <authorList>
            <person name="Gilroy R."/>
        </authorList>
    </citation>
    <scope>NUCLEOTIDE SEQUENCE</scope>
    <source>
        <strain evidence="11">CHK189-12415</strain>
    </source>
</reference>
<evidence type="ECO:0000256" key="4">
    <source>
        <dbReference type="ARBA" id="ARBA00022475"/>
    </source>
</evidence>
<evidence type="ECO:0000256" key="9">
    <source>
        <dbReference type="ARBA" id="ARBA00023136"/>
    </source>
</evidence>
<dbReference type="PANTHER" id="PTHR33909">
    <property type="entry name" value="SEC TRANSLOCON ACCESSORY COMPLEX SUBUNIT YAJC"/>
    <property type="match status" value="1"/>
</dbReference>
<dbReference type="InterPro" id="IPR003849">
    <property type="entry name" value="Preprotein_translocase_YajC"/>
</dbReference>
<comment type="subcellular location">
    <subcellularLocation>
        <location evidence="1">Cell membrane</location>
        <topology evidence="1">Single-pass membrane protein</topology>
    </subcellularLocation>
</comment>
<dbReference type="PRINTS" id="PR01853">
    <property type="entry name" value="YAJCTRNLCASE"/>
</dbReference>
<dbReference type="GO" id="GO:0015031">
    <property type="term" value="P:protein transport"/>
    <property type="evidence" value="ECO:0007669"/>
    <property type="project" value="UniProtKB-KW"/>
</dbReference>
<organism evidence="11 12">
    <name type="scientific">Candidatus Faecivivens stercoravium</name>
    <dbReference type="NCBI Taxonomy" id="2840803"/>
    <lineage>
        <taxon>Bacteria</taxon>
        <taxon>Bacillati</taxon>
        <taxon>Bacillota</taxon>
        <taxon>Clostridia</taxon>
        <taxon>Eubacteriales</taxon>
        <taxon>Oscillospiraceae</taxon>
        <taxon>Oscillospiraceae incertae sedis</taxon>
        <taxon>Candidatus Faecivivens</taxon>
    </lineage>
</organism>
<evidence type="ECO:0000313" key="11">
    <source>
        <dbReference type="EMBL" id="HIR60043.1"/>
    </source>
</evidence>
<keyword evidence="8" id="KW-0811">Translocation</keyword>
<comment type="caution">
    <text evidence="11">The sequence shown here is derived from an EMBL/GenBank/DDBJ whole genome shotgun (WGS) entry which is preliminary data.</text>
</comment>
<dbReference type="PANTHER" id="PTHR33909:SF1">
    <property type="entry name" value="SEC TRANSLOCON ACCESSORY COMPLEX SUBUNIT YAJC"/>
    <property type="match status" value="1"/>
</dbReference>
<dbReference type="Pfam" id="PF02699">
    <property type="entry name" value="YajC"/>
    <property type="match status" value="1"/>
</dbReference>
<dbReference type="SMART" id="SM01323">
    <property type="entry name" value="YajC"/>
    <property type="match status" value="1"/>
</dbReference>
<dbReference type="Proteomes" id="UP000824241">
    <property type="component" value="Unassembled WGS sequence"/>
</dbReference>
<evidence type="ECO:0000256" key="7">
    <source>
        <dbReference type="ARBA" id="ARBA00022989"/>
    </source>
</evidence>
<evidence type="ECO:0000256" key="3">
    <source>
        <dbReference type="ARBA" id="ARBA00022448"/>
    </source>
</evidence>
<protein>
    <submittedName>
        <fullName evidence="11">Preprotein translocase subunit YajC</fullName>
    </submittedName>
</protein>
<keyword evidence="5 10" id="KW-0812">Transmembrane</keyword>
<name>A0A9D1DW21_9FIRM</name>
<evidence type="ECO:0000256" key="6">
    <source>
        <dbReference type="ARBA" id="ARBA00022927"/>
    </source>
</evidence>
<keyword evidence="6" id="KW-0653">Protein transport</keyword>
<dbReference type="EMBL" id="DVHA01000016">
    <property type="protein sequence ID" value="HIR60043.1"/>
    <property type="molecule type" value="Genomic_DNA"/>
</dbReference>
<keyword evidence="7 10" id="KW-1133">Transmembrane helix</keyword>
<comment type="similarity">
    <text evidence="2">Belongs to the YajC family.</text>
</comment>
<evidence type="ECO:0000256" key="8">
    <source>
        <dbReference type="ARBA" id="ARBA00023010"/>
    </source>
</evidence>
<keyword evidence="3" id="KW-0813">Transport</keyword>
<gene>
    <name evidence="11" type="primary">yajC</name>
    <name evidence="11" type="ORF">IAB37_00480</name>
</gene>